<evidence type="ECO:0000259" key="2">
    <source>
        <dbReference type="Pfam" id="PF01266"/>
    </source>
</evidence>
<dbReference type="OrthoDB" id="7421214at2"/>
<dbReference type="Gene3D" id="3.30.9.10">
    <property type="entry name" value="D-Amino Acid Oxidase, subunit A, domain 2"/>
    <property type="match status" value="1"/>
</dbReference>
<dbReference type="GO" id="GO:0005737">
    <property type="term" value="C:cytoplasm"/>
    <property type="evidence" value="ECO:0007669"/>
    <property type="project" value="TreeGrafter"/>
</dbReference>
<dbReference type="InterPro" id="IPR036188">
    <property type="entry name" value="FAD/NAD-bd_sf"/>
</dbReference>
<dbReference type="PANTHER" id="PTHR13847">
    <property type="entry name" value="SARCOSINE DEHYDROGENASE-RELATED"/>
    <property type="match status" value="1"/>
</dbReference>
<dbReference type="PANTHER" id="PTHR13847:SF287">
    <property type="entry name" value="FAD-DEPENDENT OXIDOREDUCTASE DOMAIN-CONTAINING PROTEIN 1"/>
    <property type="match status" value="1"/>
</dbReference>
<proteinExistence type="predicted"/>
<evidence type="ECO:0000256" key="1">
    <source>
        <dbReference type="ARBA" id="ARBA00023002"/>
    </source>
</evidence>
<dbReference type="Pfam" id="PF01266">
    <property type="entry name" value="DAO"/>
    <property type="match status" value="1"/>
</dbReference>
<organism evidence="3 4">
    <name type="scientific">Roseovarius litorisediminis</name>
    <dbReference type="NCBI Taxonomy" id="1312363"/>
    <lineage>
        <taxon>Bacteria</taxon>
        <taxon>Pseudomonadati</taxon>
        <taxon>Pseudomonadota</taxon>
        <taxon>Alphaproteobacteria</taxon>
        <taxon>Rhodobacterales</taxon>
        <taxon>Roseobacteraceae</taxon>
        <taxon>Roseovarius</taxon>
    </lineage>
</organism>
<protein>
    <submittedName>
        <fullName evidence="3">Hydrogen cyanide synthase subunit HcnC</fullName>
        <ecNumber evidence="3">1.4.99.5</ecNumber>
    </submittedName>
</protein>
<reference evidence="3 4" key="1">
    <citation type="submission" date="2017-03" db="EMBL/GenBank/DDBJ databases">
        <authorList>
            <person name="Afonso C.L."/>
            <person name="Miller P.J."/>
            <person name="Scott M.A."/>
            <person name="Spackman E."/>
            <person name="Goraichik I."/>
            <person name="Dimitrov K.M."/>
            <person name="Suarez D.L."/>
            <person name="Swayne D.E."/>
        </authorList>
    </citation>
    <scope>NUCLEOTIDE SEQUENCE [LARGE SCALE GENOMIC DNA]</scope>
    <source>
        <strain evidence="3 4">CECT 8287</strain>
    </source>
</reference>
<dbReference type="Proteomes" id="UP000193827">
    <property type="component" value="Unassembled WGS sequence"/>
</dbReference>
<dbReference type="GO" id="GO:0050622">
    <property type="term" value="F:glycine dehydrogenase (cyanide-forming) activity"/>
    <property type="evidence" value="ECO:0007669"/>
    <property type="project" value="UniProtKB-EC"/>
</dbReference>
<dbReference type="AlphaFoldDB" id="A0A1Y5TPR0"/>
<evidence type="ECO:0000313" key="3">
    <source>
        <dbReference type="EMBL" id="SLN65221.1"/>
    </source>
</evidence>
<accession>A0A1Y5TPR0</accession>
<evidence type="ECO:0000313" key="4">
    <source>
        <dbReference type="Proteomes" id="UP000193827"/>
    </source>
</evidence>
<gene>
    <name evidence="3" type="primary">hcnC_2</name>
    <name evidence="3" type="ORF">PEL8287_03593</name>
</gene>
<dbReference type="EC" id="1.4.99.5" evidence="3"/>
<keyword evidence="1 3" id="KW-0560">Oxidoreductase</keyword>
<sequence>MTLADVIVIGGGIAGISAAAELAAHAKVVVLEGEKQLGYHSTGRSAAVFIRNYGNATLRAINAAAEPVFMTPTGISETSLLSPRGVMFVADKDELPKLDAFAQGSSGLERLTAAEAVEFVPILRGDRIAAAMLEPAAQNIDVDRMLQGYVRLLKSRGGQALTGAGVTDLHRQGGVWQIRTALGDFSAPVVVNASGAWADEIAKLAGVASVGLTPLRRSAALIPAPEGYASENWPVFGSIAETWYAKPEAGKLMVSPADEDPVAPHDAWPDDMVLAEGLYRFEQAVTVSVRRVEHSWAGLRTFAPDRTPVVGFDPDAKGFFWLAGQGGYGVQTAPALARLMAALVASQQPELDAGTIAALSPERFY</sequence>
<name>A0A1Y5TPR0_9RHOB</name>
<dbReference type="Gene3D" id="3.50.50.60">
    <property type="entry name" value="FAD/NAD(P)-binding domain"/>
    <property type="match status" value="1"/>
</dbReference>
<dbReference type="InterPro" id="IPR006076">
    <property type="entry name" value="FAD-dep_OxRdtase"/>
</dbReference>
<dbReference type="EMBL" id="FWFL01000012">
    <property type="protein sequence ID" value="SLN65221.1"/>
    <property type="molecule type" value="Genomic_DNA"/>
</dbReference>
<dbReference type="SUPFAM" id="SSF51905">
    <property type="entry name" value="FAD/NAD(P)-binding domain"/>
    <property type="match status" value="1"/>
</dbReference>
<keyword evidence="4" id="KW-1185">Reference proteome</keyword>
<dbReference type="RefSeq" id="WP_085893795.1">
    <property type="nucleotide sequence ID" value="NZ_FWFL01000012.1"/>
</dbReference>
<feature type="domain" description="FAD dependent oxidoreductase" evidence="2">
    <location>
        <begin position="5"/>
        <end position="343"/>
    </location>
</feature>